<proteinExistence type="predicted"/>
<name>A0ABD3H5G9_9MARC</name>
<evidence type="ECO:0000313" key="3">
    <source>
        <dbReference type="Proteomes" id="UP001633002"/>
    </source>
</evidence>
<reference evidence="2 3" key="1">
    <citation type="submission" date="2024-09" db="EMBL/GenBank/DDBJ databases">
        <title>Chromosome-scale assembly of Riccia sorocarpa.</title>
        <authorList>
            <person name="Paukszto L."/>
        </authorList>
    </citation>
    <scope>NUCLEOTIDE SEQUENCE [LARGE SCALE GENOMIC DNA]</scope>
    <source>
        <strain evidence="2">LP-2024</strain>
        <tissue evidence="2">Aerial parts of the thallus</tissue>
    </source>
</reference>
<feature type="compositionally biased region" description="Low complexity" evidence="1">
    <location>
        <begin position="136"/>
        <end position="146"/>
    </location>
</feature>
<gene>
    <name evidence="2" type="ORF">R1sor_004128</name>
</gene>
<sequence>MAAGHAWECRLAAGIVHQIANVTARAHASRMAQASGDTDSLSTTPRSRRARPALSEEDVITVSNVNRVVTNADVYSIFPEVVVAGREERLFSEEASKSHIRLMLDCKSVILGREVDFRCLSGSGQTPRKRGLDDGSASPSSSSALAIVPTGEGSSRQLPQTFDEVFAEAESSLALEEATPAEVLSWISTSRWALVEKVCFLHSRARIAALEAVGRRIG</sequence>
<dbReference type="Proteomes" id="UP001633002">
    <property type="component" value="Unassembled WGS sequence"/>
</dbReference>
<keyword evidence="3" id="KW-1185">Reference proteome</keyword>
<comment type="caution">
    <text evidence="2">The sequence shown here is derived from an EMBL/GenBank/DDBJ whole genome shotgun (WGS) entry which is preliminary data.</text>
</comment>
<protein>
    <submittedName>
        <fullName evidence="2">Uncharacterized protein</fullName>
    </submittedName>
</protein>
<evidence type="ECO:0000313" key="2">
    <source>
        <dbReference type="EMBL" id="KAL3686106.1"/>
    </source>
</evidence>
<feature type="region of interest" description="Disordered" evidence="1">
    <location>
        <begin position="122"/>
        <end position="155"/>
    </location>
</feature>
<dbReference type="AlphaFoldDB" id="A0ABD3H5G9"/>
<evidence type="ECO:0000256" key="1">
    <source>
        <dbReference type="SAM" id="MobiDB-lite"/>
    </source>
</evidence>
<organism evidence="2 3">
    <name type="scientific">Riccia sorocarpa</name>
    <dbReference type="NCBI Taxonomy" id="122646"/>
    <lineage>
        <taxon>Eukaryota</taxon>
        <taxon>Viridiplantae</taxon>
        <taxon>Streptophyta</taxon>
        <taxon>Embryophyta</taxon>
        <taxon>Marchantiophyta</taxon>
        <taxon>Marchantiopsida</taxon>
        <taxon>Marchantiidae</taxon>
        <taxon>Marchantiales</taxon>
        <taxon>Ricciaceae</taxon>
        <taxon>Riccia</taxon>
    </lineage>
</organism>
<accession>A0ABD3H5G9</accession>
<dbReference type="EMBL" id="JBJQOH010000006">
    <property type="protein sequence ID" value="KAL3686106.1"/>
    <property type="molecule type" value="Genomic_DNA"/>
</dbReference>
<feature type="region of interest" description="Disordered" evidence="1">
    <location>
        <begin position="30"/>
        <end position="54"/>
    </location>
</feature>
<feature type="compositionally biased region" description="Polar residues" evidence="1">
    <location>
        <begin position="35"/>
        <end position="45"/>
    </location>
</feature>